<keyword evidence="3 5" id="KW-1133">Transmembrane helix</keyword>
<comment type="caution">
    <text evidence="7">The sequence shown here is derived from an EMBL/GenBank/DDBJ whole genome shotgun (WGS) entry which is preliminary data.</text>
</comment>
<dbReference type="InterPro" id="IPR050866">
    <property type="entry name" value="CNG_cation_channel"/>
</dbReference>
<evidence type="ECO:0000256" key="5">
    <source>
        <dbReference type="SAM" id="Phobius"/>
    </source>
</evidence>
<evidence type="ECO:0000313" key="7">
    <source>
        <dbReference type="EMBL" id="KAF7261202.1"/>
    </source>
</evidence>
<dbReference type="OrthoDB" id="421226at2759"/>
<reference evidence="7" key="1">
    <citation type="submission" date="2019-07" db="EMBL/GenBank/DDBJ databases">
        <title>Annotation for the trematode Paragonimus miyazaki's.</title>
        <authorList>
            <person name="Choi Y.-J."/>
        </authorList>
    </citation>
    <scope>NUCLEOTIDE SEQUENCE</scope>
    <source>
        <strain evidence="7">Japan</strain>
    </source>
</reference>
<dbReference type="InterPro" id="IPR005821">
    <property type="entry name" value="Ion_trans_dom"/>
</dbReference>
<dbReference type="SUPFAM" id="SSF81324">
    <property type="entry name" value="Voltage-gated potassium channels"/>
    <property type="match status" value="1"/>
</dbReference>
<feature type="transmembrane region" description="Helical" evidence="5">
    <location>
        <begin position="273"/>
        <end position="297"/>
    </location>
</feature>
<keyword evidence="4 5" id="KW-0472">Membrane</keyword>
<evidence type="ECO:0000256" key="3">
    <source>
        <dbReference type="ARBA" id="ARBA00022989"/>
    </source>
</evidence>
<dbReference type="Pfam" id="PF00520">
    <property type="entry name" value="Ion_trans"/>
    <property type="match status" value="1"/>
</dbReference>
<comment type="subcellular location">
    <subcellularLocation>
        <location evidence="1">Membrane</location>
        <topology evidence="1">Multi-pass membrane protein</topology>
    </subcellularLocation>
</comment>
<evidence type="ECO:0000313" key="8">
    <source>
        <dbReference type="Proteomes" id="UP000822476"/>
    </source>
</evidence>
<keyword evidence="8" id="KW-1185">Reference proteome</keyword>
<keyword evidence="2 5" id="KW-0812">Transmembrane</keyword>
<name>A0A8S9Z2U6_9TREM</name>
<evidence type="ECO:0000256" key="4">
    <source>
        <dbReference type="ARBA" id="ARBA00023136"/>
    </source>
</evidence>
<organism evidence="7 8">
    <name type="scientific">Paragonimus skrjabini miyazakii</name>
    <dbReference type="NCBI Taxonomy" id="59628"/>
    <lineage>
        <taxon>Eukaryota</taxon>
        <taxon>Metazoa</taxon>
        <taxon>Spiralia</taxon>
        <taxon>Lophotrochozoa</taxon>
        <taxon>Platyhelminthes</taxon>
        <taxon>Trematoda</taxon>
        <taxon>Digenea</taxon>
        <taxon>Plagiorchiida</taxon>
        <taxon>Troglotremata</taxon>
        <taxon>Troglotrematidae</taxon>
        <taxon>Paragonimus</taxon>
    </lineage>
</organism>
<dbReference type="Gene3D" id="1.10.287.70">
    <property type="match status" value="1"/>
</dbReference>
<feature type="transmembrane region" description="Helical" evidence="5">
    <location>
        <begin position="142"/>
        <end position="161"/>
    </location>
</feature>
<evidence type="ECO:0000256" key="2">
    <source>
        <dbReference type="ARBA" id="ARBA00022692"/>
    </source>
</evidence>
<dbReference type="PANTHER" id="PTHR45638">
    <property type="entry name" value="CYCLIC NUCLEOTIDE-GATED CATION CHANNEL SUBUNIT A"/>
    <property type="match status" value="1"/>
</dbReference>
<dbReference type="PANTHER" id="PTHR45638:SF7">
    <property type="entry name" value="CYCLIC NUCLEOTIDE-GATED ION CHANNEL-LIKE, ISOFORM E"/>
    <property type="match status" value="1"/>
</dbReference>
<evidence type="ECO:0000256" key="1">
    <source>
        <dbReference type="ARBA" id="ARBA00004141"/>
    </source>
</evidence>
<dbReference type="EMBL" id="JTDE01000454">
    <property type="protein sequence ID" value="KAF7261202.1"/>
    <property type="molecule type" value="Genomic_DNA"/>
</dbReference>
<dbReference type="Proteomes" id="UP000822476">
    <property type="component" value="Unassembled WGS sequence"/>
</dbReference>
<gene>
    <name evidence="7" type="ORF">EG68_01653</name>
</gene>
<dbReference type="GO" id="GO:0016020">
    <property type="term" value="C:membrane"/>
    <property type="evidence" value="ECO:0007669"/>
    <property type="project" value="UniProtKB-SubCell"/>
</dbReference>
<sequence>MQYQSSSSKTNSQDRHCLCTKRCSLERHHLHPSTNEQLELPTSLLDKKTTCSKTGISNVNLNNELHEASGAGSLAAASQDRRTMGMKLTSQLARCNYCNNKPQGLTAQTQVLLELAAVQHRTHSKGITCACLCWFQPHGKQLLAWLTLLSVSVLYNLWFVIARQAFTEFQKQYNNWWIAADMCADTIYLMDIVVQLNTAHLEHGLIIQNKRKLAMRYMQTKHYVMDLLTLLPLDLLQFLVGIQPALRFPRFIKMYRTVQWKDRIKRQSKFPNVLRLIIRMHVLLLGCHWFACFYYIISTQQNFSTKWGYKQSNNSEMTTGRAYLIAVYWVTLSLMTVKIEDTPTTVIE</sequence>
<feature type="transmembrane region" description="Helical" evidence="5">
    <location>
        <begin position="223"/>
        <end position="246"/>
    </location>
</feature>
<dbReference type="GO" id="GO:0005221">
    <property type="term" value="F:intracellularly cyclic nucleotide-activated monoatomic cation channel activity"/>
    <property type="evidence" value="ECO:0007669"/>
    <property type="project" value="InterPro"/>
</dbReference>
<feature type="domain" description="Ion transport" evidence="6">
    <location>
        <begin position="145"/>
        <end position="345"/>
    </location>
</feature>
<dbReference type="GO" id="GO:0044877">
    <property type="term" value="F:protein-containing complex binding"/>
    <property type="evidence" value="ECO:0007669"/>
    <property type="project" value="TreeGrafter"/>
</dbReference>
<dbReference type="AlphaFoldDB" id="A0A8S9Z2U6"/>
<protein>
    <recommendedName>
        <fullName evidence="6">Ion transport domain-containing protein</fullName>
    </recommendedName>
</protein>
<feature type="transmembrane region" description="Helical" evidence="5">
    <location>
        <begin position="317"/>
        <end position="337"/>
    </location>
</feature>
<evidence type="ECO:0000259" key="6">
    <source>
        <dbReference type="Pfam" id="PF00520"/>
    </source>
</evidence>
<accession>A0A8S9Z2U6</accession>
<proteinExistence type="predicted"/>